<keyword evidence="5" id="KW-0677">Repeat</keyword>
<dbReference type="GO" id="GO:0008270">
    <property type="term" value="F:zinc ion binding"/>
    <property type="evidence" value="ECO:0007669"/>
    <property type="project" value="UniProtKB-KW"/>
</dbReference>
<dbReference type="AlphaFoldDB" id="A0AAW0WNH5"/>
<evidence type="ECO:0000256" key="7">
    <source>
        <dbReference type="ARBA" id="ARBA00022833"/>
    </source>
</evidence>
<evidence type="ECO:0000313" key="14">
    <source>
        <dbReference type="EMBL" id="KAK8732440.1"/>
    </source>
</evidence>
<dbReference type="PANTHER" id="PTHR24379:SF121">
    <property type="entry name" value="C2H2-TYPE DOMAIN-CONTAINING PROTEIN"/>
    <property type="match status" value="1"/>
</dbReference>
<keyword evidence="7" id="KW-0862">Zinc</keyword>
<evidence type="ECO:0000256" key="4">
    <source>
        <dbReference type="ARBA" id="ARBA00022723"/>
    </source>
</evidence>
<dbReference type="SUPFAM" id="SSF57667">
    <property type="entry name" value="beta-beta-alpha zinc fingers"/>
    <property type="match status" value="4"/>
</dbReference>
<dbReference type="Gene3D" id="3.30.160.60">
    <property type="entry name" value="Classic Zinc Finger"/>
    <property type="match status" value="6"/>
</dbReference>
<keyword evidence="6 12" id="KW-0863">Zinc-finger</keyword>
<evidence type="ECO:0000256" key="6">
    <source>
        <dbReference type="ARBA" id="ARBA00022771"/>
    </source>
</evidence>
<dbReference type="PROSITE" id="PS00028">
    <property type="entry name" value="ZINC_FINGER_C2H2_1"/>
    <property type="match status" value="8"/>
</dbReference>
<feature type="domain" description="C2H2-type" evidence="13">
    <location>
        <begin position="137"/>
        <end position="165"/>
    </location>
</feature>
<evidence type="ECO:0000256" key="8">
    <source>
        <dbReference type="ARBA" id="ARBA00023015"/>
    </source>
</evidence>
<comment type="subcellular location">
    <subcellularLocation>
        <location evidence="2">Nucleus</location>
    </subcellularLocation>
</comment>
<feature type="domain" description="C2H2-type" evidence="13">
    <location>
        <begin position="358"/>
        <end position="384"/>
    </location>
</feature>
<feature type="domain" description="C2H2-type" evidence="13">
    <location>
        <begin position="72"/>
        <end position="100"/>
    </location>
</feature>
<evidence type="ECO:0000256" key="9">
    <source>
        <dbReference type="ARBA" id="ARBA00023125"/>
    </source>
</evidence>
<accession>A0AAW0WNH5</accession>
<evidence type="ECO:0000313" key="15">
    <source>
        <dbReference type="Proteomes" id="UP001445076"/>
    </source>
</evidence>
<evidence type="ECO:0000256" key="3">
    <source>
        <dbReference type="ARBA" id="ARBA00006991"/>
    </source>
</evidence>
<comment type="similarity">
    <text evidence="3">Belongs to the krueppel C2H2-type zinc-finger protein family.</text>
</comment>
<keyword evidence="8" id="KW-0805">Transcription regulation</keyword>
<gene>
    <name evidence="14" type="ORF">OTU49_007092</name>
</gene>
<keyword evidence="10" id="KW-0804">Transcription</keyword>
<dbReference type="PROSITE" id="PS50157">
    <property type="entry name" value="ZINC_FINGER_C2H2_2"/>
    <property type="match status" value="8"/>
</dbReference>
<dbReference type="GO" id="GO:0005634">
    <property type="term" value="C:nucleus"/>
    <property type="evidence" value="ECO:0007669"/>
    <property type="project" value="UniProtKB-SubCell"/>
</dbReference>
<feature type="domain" description="C2H2-type" evidence="13">
    <location>
        <begin position="273"/>
        <end position="301"/>
    </location>
</feature>
<evidence type="ECO:0000256" key="12">
    <source>
        <dbReference type="PROSITE-ProRule" id="PRU00042"/>
    </source>
</evidence>
<evidence type="ECO:0000256" key="10">
    <source>
        <dbReference type="ARBA" id="ARBA00023163"/>
    </source>
</evidence>
<dbReference type="FunFam" id="3.30.160.60:FF:000624">
    <property type="entry name" value="zinc finger protein 697"/>
    <property type="match status" value="1"/>
</dbReference>
<evidence type="ECO:0000259" key="13">
    <source>
        <dbReference type="PROSITE" id="PS50157"/>
    </source>
</evidence>
<dbReference type="InterPro" id="IPR013087">
    <property type="entry name" value="Znf_C2H2_type"/>
</dbReference>
<evidence type="ECO:0000256" key="11">
    <source>
        <dbReference type="ARBA" id="ARBA00023242"/>
    </source>
</evidence>
<reference evidence="14 15" key="1">
    <citation type="journal article" date="2024" name="BMC Genomics">
        <title>Genome assembly of redclaw crayfish (Cherax quadricarinatus) provides insights into its immune adaptation and hypoxia tolerance.</title>
        <authorList>
            <person name="Liu Z."/>
            <person name="Zheng J."/>
            <person name="Li H."/>
            <person name="Fang K."/>
            <person name="Wang S."/>
            <person name="He J."/>
            <person name="Zhou D."/>
            <person name="Weng S."/>
            <person name="Chi M."/>
            <person name="Gu Z."/>
            <person name="He J."/>
            <person name="Li F."/>
            <person name="Wang M."/>
        </authorList>
    </citation>
    <scope>NUCLEOTIDE SEQUENCE [LARGE SCALE GENOMIC DNA]</scope>
    <source>
        <strain evidence="14">ZL_2023a</strain>
    </source>
</reference>
<dbReference type="FunFam" id="3.30.160.60:FF:000097">
    <property type="entry name" value="Zinc finger protein"/>
    <property type="match status" value="1"/>
</dbReference>
<name>A0AAW0WNH5_CHEQU</name>
<feature type="domain" description="C2H2-type" evidence="13">
    <location>
        <begin position="166"/>
        <end position="189"/>
    </location>
</feature>
<keyword evidence="9" id="KW-0238">DNA-binding</keyword>
<dbReference type="Proteomes" id="UP001445076">
    <property type="component" value="Unassembled WGS sequence"/>
</dbReference>
<dbReference type="InterPro" id="IPR040689">
    <property type="entry name" value="SUVR5_Znf-C2H2_3rpt"/>
</dbReference>
<dbReference type="EMBL" id="JARKIK010000057">
    <property type="protein sequence ID" value="KAK8732440.1"/>
    <property type="molecule type" value="Genomic_DNA"/>
</dbReference>
<sequence length="384" mass="44028">MANNCLKILKVTDEKGAGSPNFSTSSRKFTLIIHKRVQAVGKRKCSLCLKTFANKSYLKIHMKNHHTEQKLYHCNFCPTDFKYQSNLAKHVTNIHTKEKPSHASECSKDFSVKAEPVSVKAEPATHSRADLSSSTFFLCTMCLEEFSNLSDLAKHTQAVHVREELYICSECPRGFSRVSLLSLHMRAYHQIAEGLEDFPRKSDLAKHIQAGSVGDKLYQYSDFTKGCDLAPHLRDLPRKNLHKFPEDVKDISKASDLVIQSTDVQASEKPCFYQCAECLKHFLRKAHCARHIRAVHCKERKFECPECWQTFQDKSALVTHMRVHTGERPYPCEVCMKEFKRKTHLDIHMRGHTGEKPYYCAVCKKGFSHKCTLARHIRGHSENN</sequence>
<evidence type="ECO:0000256" key="1">
    <source>
        <dbReference type="ARBA" id="ARBA00003767"/>
    </source>
</evidence>
<evidence type="ECO:0000256" key="5">
    <source>
        <dbReference type="ARBA" id="ARBA00022737"/>
    </source>
</evidence>
<keyword evidence="11" id="KW-0539">Nucleus</keyword>
<keyword evidence="15" id="KW-1185">Reference proteome</keyword>
<evidence type="ECO:0000256" key="2">
    <source>
        <dbReference type="ARBA" id="ARBA00004123"/>
    </source>
</evidence>
<feature type="domain" description="C2H2-type" evidence="13">
    <location>
        <begin position="330"/>
        <end position="357"/>
    </location>
</feature>
<dbReference type="SMART" id="SM00355">
    <property type="entry name" value="ZnF_C2H2"/>
    <property type="match status" value="8"/>
</dbReference>
<comment type="caution">
    <text evidence="14">The sequence shown here is derived from an EMBL/GenBank/DDBJ whole genome shotgun (WGS) entry which is preliminary data.</text>
</comment>
<comment type="function">
    <text evidence="1">May be involved in transcriptional regulation.</text>
</comment>
<dbReference type="Pfam" id="PF00096">
    <property type="entry name" value="zf-C2H2"/>
    <property type="match status" value="4"/>
</dbReference>
<proteinExistence type="inferred from homology"/>
<feature type="domain" description="C2H2-type" evidence="13">
    <location>
        <begin position="43"/>
        <end position="71"/>
    </location>
</feature>
<organism evidence="14 15">
    <name type="scientific">Cherax quadricarinatus</name>
    <name type="common">Australian red claw crayfish</name>
    <dbReference type="NCBI Taxonomy" id="27406"/>
    <lineage>
        <taxon>Eukaryota</taxon>
        <taxon>Metazoa</taxon>
        <taxon>Ecdysozoa</taxon>
        <taxon>Arthropoda</taxon>
        <taxon>Crustacea</taxon>
        <taxon>Multicrustacea</taxon>
        <taxon>Malacostraca</taxon>
        <taxon>Eumalacostraca</taxon>
        <taxon>Eucarida</taxon>
        <taxon>Decapoda</taxon>
        <taxon>Pleocyemata</taxon>
        <taxon>Astacidea</taxon>
        <taxon>Parastacoidea</taxon>
        <taxon>Parastacidae</taxon>
        <taxon>Cherax</taxon>
    </lineage>
</organism>
<protein>
    <recommendedName>
        <fullName evidence="13">C2H2-type domain-containing protein</fullName>
    </recommendedName>
</protein>
<keyword evidence="4" id="KW-0479">Metal-binding</keyword>
<feature type="domain" description="C2H2-type" evidence="13">
    <location>
        <begin position="302"/>
        <end position="329"/>
    </location>
</feature>
<dbReference type="InterPro" id="IPR036236">
    <property type="entry name" value="Znf_C2H2_sf"/>
</dbReference>
<dbReference type="FunFam" id="3.30.160.60:FF:001156">
    <property type="entry name" value="Zinc finger protein 407"/>
    <property type="match status" value="1"/>
</dbReference>
<dbReference type="Pfam" id="PF18868">
    <property type="entry name" value="zf-C2H2_3rep"/>
    <property type="match status" value="1"/>
</dbReference>
<dbReference type="PANTHER" id="PTHR24379">
    <property type="entry name" value="KRAB AND ZINC FINGER DOMAIN-CONTAINING"/>
    <property type="match status" value="1"/>
</dbReference>
<dbReference type="GO" id="GO:0003677">
    <property type="term" value="F:DNA binding"/>
    <property type="evidence" value="ECO:0007669"/>
    <property type="project" value="UniProtKB-KW"/>
</dbReference>